<dbReference type="InterPro" id="IPR008687">
    <property type="entry name" value="MobC"/>
</dbReference>
<evidence type="ECO:0000259" key="1">
    <source>
        <dbReference type="Pfam" id="PF05713"/>
    </source>
</evidence>
<proteinExistence type="predicted"/>
<dbReference type="EMBL" id="AIMB01000007">
    <property type="protein sequence ID" value="EJF90357.1"/>
    <property type="molecule type" value="Genomic_DNA"/>
</dbReference>
<comment type="caution">
    <text evidence="2">The sequence shown here is derived from an EMBL/GenBank/DDBJ whole genome shotgun (WGS) entry which is preliminary data.</text>
</comment>
<reference evidence="2 3" key="1">
    <citation type="submission" date="2012-03" db="EMBL/GenBank/DDBJ databases">
        <title>The Genome Sequence of Bartonella tamiae Th239.</title>
        <authorList>
            <consortium name="The Broad Institute Genome Sequencing Platform"/>
            <consortium name="The Broad Institute Genome Sequencing Center for Infectious Disease"/>
            <person name="Feldgarden M."/>
            <person name="Kirby J."/>
            <person name="Kosoy M."/>
            <person name="Birtles R."/>
            <person name="Probert W.S."/>
            <person name="Chiaraviglio L."/>
            <person name="Young S.K."/>
            <person name="Zeng Q."/>
            <person name="Gargeya S."/>
            <person name="Fitzgerald M."/>
            <person name="Haas B."/>
            <person name="Abouelleil A."/>
            <person name="Alvarado L."/>
            <person name="Arachchi H.M."/>
            <person name="Berlin A."/>
            <person name="Chapman S.B."/>
            <person name="Gearin G."/>
            <person name="Goldberg J."/>
            <person name="Griggs A."/>
            <person name="Gujja S."/>
            <person name="Hansen M."/>
            <person name="Heiman D."/>
            <person name="Howarth C."/>
            <person name="Larimer J."/>
            <person name="Lui A."/>
            <person name="MacDonald P.J.P."/>
            <person name="McCowen C."/>
            <person name="Montmayeur A."/>
            <person name="Murphy C."/>
            <person name="Neiman D."/>
            <person name="Pearson M."/>
            <person name="Priest M."/>
            <person name="Roberts A."/>
            <person name="Saif S."/>
            <person name="Shea T."/>
            <person name="Sisk P."/>
            <person name="Stolte C."/>
            <person name="Sykes S."/>
            <person name="Wortman J."/>
            <person name="Nusbaum C."/>
            <person name="Birren B."/>
        </authorList>
    </citation>
    <scope>NUCLEOTIDE SEQUENCE [LARGE SCALE GENOMIC DNA]</scope>
    <source>
        <strain evidence="2 3">Th239</strain>
    </source>
</reference>
<evidence type="ECO:0000313" key="3">
    <source>
        <dbReference type="Proteomes" id="UP000008952"/>
    </source>
</evidence>
<dbReference type="Pfam" id="PF05713">
    <property type="entry name" value="MobC"/>
    <property type="match status" value="1"/>
</dbReference>
<accession>J1JZ14</accession>
<dbReference type="Proteomes" id="UP000008952">
    <property type="component" value="Unassembled WGS sequence"/>
</dbReference>
<dbReference type="PATRIC" id="fig|1094558.3.peg.830"/>
<protein>
    <recommendedName>
        <fullName evidence="1">Bacterial mobilisation domain-containing protein</fullName>
    </recommendedName>
</protein>
<organism evidence="2 3">
    <name type="scientific">Bartonella tamiae Th239</name>
    <dbReference type="NCBI Taxonomy" id="1094558"/>
    <lineage>
        <taxon>Bacteria</taxon>
        <taxon>Pseudomonadati</taxon>
        <taxon>Pseudomonadota</taxon>
        <taxon>Alphaproteobacteria</taxon>
        <taxon>Hyphomicrobiales</taxon>
        <taxon>Bartonellaceae</taxon>
        <taxon>Bartonella</taxon>
    </lineage>
</organism>
<dbReference type="STRING" id="1094558.ME5_00758"/>
<keyword evidence="3" id="KW-1185">Reference proteome</keyword>
<dbReference type="AlphaFoldDB" id="J1JZ14"/>
<dbReference type="HOGENOM" id="CLU_1977227_0_0_5"/>
<gene>
    <name evidence="2" type="ORF">ME5_00758</name>
</gene>
<dbReference type="RefSeq" id="WP_008038578.1">
    <property type="nucleotide sequence ID" value="NZ_JH725147.1"/>
</dbReference>
<dbReference type="eggNOG" id="ENOG5033P11">
    <property type="taxonomic scope" value="Bacteria"/>
</dbReference>
<feature type="domain" description="Bacterial mobilisation" evidence="1">
    <location>
        <begin position="63"/>
        <end position="94"/>
    </location>
</feature>
<evidence type="ECO:0000313" key="2">
    <source>
        <dbReference type="EMBL" id="EJF90357.1"/>
    </source>
</evidence>
<name>J1JZ14_9HYPH</name>
<dbReference type="OrthoDB" id="7376495at2"/>
<sequence length="126" mass="13734">MASPKDANVRIRLSQYEKDILLELASSHNADLSHIIRRLILTAAGEGPLVDPHISQSINALCFQLRAVGTNLNQLARVMNSGARLENSELSEVLENLCTTTNALADIYAEMILTAKKRIGKGLDHG</sequence>